<sequence length="661" mass="72494">MNGGKGDGGAGSSLRRVVTPERRYMPTPKQQDDDMSALLSKIQSFYVHASALLAVDHAAAGGICVGLLDPVSNIVTNTLLSDEVAAVDDAELASRSLHGLVAFLLYFFPSLADWDAVHHLLLADADLLVAVRLIAASRGMTAFSITSDASAQVFQPALRLAAQVAGHPQPQQLVRVWMSLSSRLHQAVTMLSAEQHNLQGIQTLLAANEEPTHTPDLEESWSLAASRAANNTITALSYPNTFTLMVVLLDTIRGFYLRALARLPAGDLRTRYHEVIVKAGHCYGPMDPVSNIILNTVWYHAAFPAAAAPPVLDMIGPHILTRIESRSMYGLISFLQSRYHHLSEHEIVQCLVAYCGDISLADPSLAGSNEAMVMKAEQQSPCAGVQEAYEAAATAAWHPNPAAQAAFLTSCKAKLQESPAAMSLLLEDGDRVLSPEDVRYLAGALLAEQKPSPQAVRKRSTWPVCDGKMRSMAQQRRISRNVKATLNQQFLQDGEPMYKLHVICGANESVCGPEYCSNSKEDYLSFAPCEYRYTHVNFLAMKKAGCSSSSPVLFFAEFDNKKAEGEPAIMCCKVDLPLPCAEHVRCLYCEVEGSKVVHPALEKFHGGDREFEEVIREEHSFTNDEIISHTKYALHRLCGHDEDFMYVNSVRSECPPFQDDY</sequence>
<dbReference type="PANTHER" id="PTHR33120:SF5">
    <property type="entry name" value="PIR2-LIKE HELICAL DOMAIN-CONTAINING PROTEIN"/>
    <property type="match status" value="1"/>
</dbReference>
<accession>A0A0E0M529</accession>
<proteinExistence type="predicted"/>
<dbReference type="Proteomes" id="UP000026962">
    <property type="component" value="Chromosome 10"/>
</dbReference>
<dbReference type="eggNOG" id="ENOG502R7EF">
    <property type="taxonomic scope" value="Eukaryota"/>
</dbReference>
<feature type="domain" description="PIR2-like helical" evidence="3">
    <location>
        <begin position="250"/>
        <end position="363"/>
    </location>
</feature>
<dbReference type="Pfam" id="PF20235">
    <property type="entry name" value="PIR2-like_helical"/>
    <property type="match status" value="2"/>
</dbReference>
<feature type="domain" description="DUF3615" evidence="2">
    <location>
        <begin position="483"/>
        <end position="599"/>
    </location>
</feature>
<dbReference type="Gramene" id="OPUNC10G00710.1">
    <property type="protein sequence ID" value="OPUNC10G00710.1"/>
    <property type="gene ID" value="OPUNC10G00710"/>
</dbReference>
<dbReference type="PANTHER" id="PTHR33120">
    <property type="entry name" value="EXPRESSED PROTEIN-RELATED"/>
    <property type="match status" value="1"/>
</dbReference>
<evidence type="ECO:0000259" key="3">
    <source>
        <dbReference type="Pfam" id="PF20235"/>
    </source>
</evidence>
<evidence type="ECO:0000313" key="5">
    <source>
        <dbReference type="Proteomes" id="UP000026962"/>
    </source>
</evidence>
<evidence type="ECO:0000256" key="1">
    <source>
        <dbReference type="SAM" id="MobiDB-lite"/>
    </source>
</evidence>
<dbReference type="EnsemblPlants" id="OPUNC10G00710.1">
    <property type="protein sequence ID" value="OPUNC10G00710.1"/>
    <property type="gene ID" value="OPUNC10G00710"/>
</dbReference>
<reference evidence="4" key="1">
    <citation type="submission" date="2015-04" db="UniProtKB">
        <authorList>
            <consortium name="EnsemblPlants"/>
        </authorList>
    </citation>
    <scope>IDENTIFICATION</scope>
</reference>
<dbReference type="InterPro" id="IPR022059">
    <property type="entry name" value="DUF3615"/>
</dbReference>
<dbReference type="AlphaFoldDB" id="A0A0E0M529"/>
<dbReference type="InterPro" id="IPR046527">
    <property type="entry name" value="PIR2-like_helical"/>
</dbReference>
<feature type="domain" description="PIR2-like helical" evidence="3">
    <location>
        <begin position="40"/>
        <end position="134"/>
    </location>
</feature>
<feature type="region of interest" description="Disordered" evidence="1">
    <location>
        <begin position="1"/>
        <end position="32"/>
    </location>
</feature>
<reference evidence="4" key="2">
    <citation type="submission" date="2018-05" db="EMBL/GenBank/DDBJ databases">
        <title>OpunRS2 (Oryza punctata Reference Sequence Version 2).</title>
        <authorList>
            <person name="Zhang J."/>
            <person name="Kudrna D."/>
            <person name="Lee S."/>
            <person name="Talag J."/>
            <person name="Welchert J."/>
            <person name="Wing R.A."/>
        </authorList>
    </citation>
    <scope>NUCLEOTIDE SEQUENCE [LARGE SCALE GENOMIC DNA]</scope>
</reference>
<name>A0A0E0M529_ORYPU</name>
<organism evidence="4">
    <name type="scientific">Oryza punctata</name>
    <name type="common">Red rice</name>
    <dbReference type="NCBI Taxonomy" id="4537"/>
    <lineage>
        <taxon>Eukaryota</taxon>
        <taxon>Viridiplantae</taxon>
        <taxon>Streptophyta</taxon>
        <taxon>Embryophyta</taxon>
        <taxon>Tracheophyta</taxon>
        <taxon>Spermatophyta</taxon>
        <taxon>Magnoliopsida</taxon>
        <taxon>Liliopsida</taxon>
        <taxon>Poales</taxon>
        <taxon>Poaceae</taxon>
        <taxon>BOP clade</taxon>
        <taxon>Oryzoideae</taxon>
        <taxon>Oryzeae</taxon>
        <taxon>Oryzinae</taxon>
        <taxon>Oryza</taxon>
    </lineage>
</organism>
<keyword evidence="5" id="KW-1185">Reference proteome</keyword>
<evidence type="ECO:0000313" key="4">
    <source>
        <dbReference type="EnsemblPlants" id="OPUNC10G00710.1"/>
    </source>
</evidence>
<dbReference type="HOGENOM" id="CLU_011465_1_1_1"/>
<evidence type="ECO:0000259" key="2">
    <source>
        <dbReference type="Pfam" id="PF12274"/>
    </source>
</evidence>
<dbReference type="Pfam" id="PF12274">
    <property type="entry name" value="DUF3615"/>
    <property type="match status" value="1"/>
</dbReference>
<feature type="compositionally biased region" description="Gly residues" evidence="1">
    <location>
        <begin position="1"/>
        <end position="11"/>
    </location>
</feature>
<dbReference type="OMA" id="ANEEPTH"/>
<protein>
    <submittedName>
        <fullName evidence="4">Uncharacterized protein</fullName>
    </submittedName>
</protein>